<dbReference type="EMBL" id="CAKKTJ010000128">
    <property type="protein sequence ID" value="CAH0475497.1"/>
    <property type="molecule type" value="Genomic_DNA"/>
</dbReference>
<evidence type="ECO:0000313" key="2">
    <source>
        <dbReference type="Proteomes" id="UP001160483"/>
    </source>
</evidence>
<reference evidence="1" key="1">
    <citation type="submission" date="2021-11" db="EMBL/GenBank/DDBJ databases">
        <authorList>
            <person name="Islam A."/>
            <person name="Islam S."/>
            <person name="Flora M.S."/>
            <person name="Rahman M."/>
            <person name="Ziaur R.M."/>
            <person name="Epstein J.H."/>
            <person name="Hassan M."/>
            <person name="Klassen M."/>
            <person name="Woodard K."/>
            <person name="Webb A."/>
            <person name="Webby R.J."/>
            <person name="El Zowalaty M.E."/>
        </authorList>
    </citation>
    <scope>NUCLEOTIDE SEQUENCE</scope>
    <source>
        <strain evidence="1">Pbs3</strain>
    </source>
</reference>
<dbReference type="AlphaFoldDB" id="A0AAU9KTI9"/>
<evidence type="ECO:0008006" key="3">
    <source>
        <dbReference type="Google" id="ProtNLM"/>
    </source>
</evidence>
<protein>
    <recommendedName>
        <fullName evidence="3">Phosphoglycerate mutase</fullName>
    </recommendedName>
</protein>
<organism evidence="1 2">
    <name type="scientific">Peronospora belbahrii</name>
    <dbReference type="NCBI Taxonomy" id="622444"/>
    <lineage>
        <taxon>Eukaryota</taxon>
        <taxon>Sar</taxon>
        <taxon>Stramenopiles</taxon>
        <taxon>Oomycota</taxon>
        <taxon>Peronosporomycetes</taxon>
        <taxon>Peronosporales</taxon>
        <taxon>Peronosporaceae</taxon>
        <taxon>Peronospora</taxon>
    </lineage>
</organism>
<sequence length="140" mass="16496">MQWLRKLVPNNGSRHSRLKTNILTRILRHLASMMHIVKTAKHFFSRVRFTIQLKLKFPDVDFSAIKDEEDMLWTPTHRETDEEMQARAKRFLVELFQKIPEQRIAVVTHSVFMESINAAILGVRMHPANCEVFPFVLEVI</sequence>
<proteinExistence type="predicted"/>
<dbReference type="Gene3D" id="3.40.50.1240">
    <property type="entry name" value="Phosphoglycerate mutase-like"/>
    <property type="match status" value="1"/>
</dbReference>
<dbReference type="SUPFAM" id="SSF53254">
    <property type="entry name" value="Phosphoglycerate mutase-like"/>
    <property type="match status" value="1"/>
</dbReference>
<dbReference type="Pfam" id="PF00300">
    <property type="entry name" value="His_Phos_1"/>
    <property type="match status" value="1"/>
</dbReference>
<dbReference type="InterPro" id="IPR029033">
    <property type="entry name" value="His_PPase_superfam"/>
</dbReference>
<accession>A0AAU9KTI9</accession>
<evidence type="ECO:0000313" key="1">
    <source>
        <dbReference type="EMBL" id="CAH0475497.1"/>
    </source>
</evidence>
<comment type="caution">
    <text evidence="1">The sequence shown here is derived from an EMBL/GenBank/DDBJ whole genome shotgun (WGS) entry which is preliminary data.</text>
</comment>
<name>A0AAU9KTI9_9STRA</name>
<dbReference type="Proteomes" id="UP001160483">
    <property type="component" value="Unassembled WGS sequence"/>
</dbReference>
<gene>
    <name evidence="1" type="ORF">PBS003_LOCUS2310</name>
</gene>
<dbReference type="InterPro" id="IPR013078">
    <property type="entry name" value="His_Pase_superF_clade-1"/>
</dbReference>